<evidence type="ECO:0008006" key="5">
    <source>
        <dbReference type="Google" id="ProtNLM"/>
    </source>
</evidence>
<evidence type="ECO:0000256" key="2">
    <source>
        <dbReference type="SAM" id="SignalP"/>
    </source>
</evidence>
<proteinExistence type="predicted"/>
<dbReference type="PROSITE" id="PS51257">
    <property type="entry name" value="PROKAR_LIPOPROTEIN"/>
    <property type="match status" value="1"/>
</dbReference>
<evidence type="ECO:0000313" key="3">
    <source>
        <dbReference type="EMBL" id="RXR28583.1"/>
    </source>
</evidence>
<organism evidence="3 4">
    <name type="scientific">Sphingobium fluviale</name>
    <dbReference type="NCBI Taxonomy" id="2506423"/>
    <lineage>
        <taxon>Bacteria</taxon>
        <taxon>Pseudomonadati</taxon>
        <taxon>Pseudomonadota</taxon>
        <taxon>Alphaproteobacteria</taxon>
        <taxon>Sphingomonadales</taxon>
        <taxon>Sphingomonadaceae</taxon>
        <taxon>Sphingobium</taxon>
    </lineage>
</organism>
<keyword evidence="1" id="KW-0175">Coiled coil</keyword>
<feature type="coiled-coil region" evidence="1">
    <location>
        <begin position="28"/>
        <end position="84"/>
    </location>
</feature>
<dbReference type="RefSeq" id="WP_129404329.1">
    <property type="nucleotide sequence ID" value="NZ_SBKP01000008.1"/>
</dbReference>
<comment type="caution">
    <text evidence="3">The sequence shown here is derived from an EMBL/GenBank/DDBJ whole genome shotgun (WGS) entry which is preliminary data.</text>
</comment>
<evidence type="ECO:0000256" key="1">
    <source>
        <dbReference type="SAM" id="Coils"/>
    </source>
</evidence>
<accession>A0A4Q1KFW3</accession>
<keyword evidence="4" id="KW-1185">Reference proteome</keyword>
<name>A0A4Q1KFW3_9SPHN</name>
<feature type="chain" id="PRO_5020895421" description="YtxH domain-containing protein" evidence="2">
    <location>
        <begin position="19"/>
        <end position="84"/>
    </location>
</feature>
<dbReference type="EMBL" id="SBKP01000008">
    <property type="protein sequence ID" value="RXR28583.1"/>
    <property type="molecule type" value="Genomic_DNA"/>
</dbReference>
<sequence length="84" mass="8919">MKPFVALLALATVAGLSACDSRQQDAVENTAENQAEKIDDMADKLEQSADNVGTAVDNQVDALKEKAEDVREAGEAAKEKLEGK</sequence>
<keyword evidence="2" id="KW-0732">Signal</keyword>
<dbReference type="Proteomes" id="UP000290958">
    <property type="component" value="Unassembled WGS sequence"/>
</dbReference>
<feature type="signal peptide" evidence="2">
    <location>
        <begin position="1"/>
        <end position="18"/>
    </location>
</feature>
<gene>
    <name evidence="3" type="ORF">EQG66_09355</name>
</gene>
<reference evidence="4" key="1">
    <citation type="submission" date="2019-01" db="EMBL/GenBank/DDBJ databases">
        <title>Cytophagaceae bacterium strain CAR-16.</title>
        <authorList>
            <person name="Chen W.-M."/>
        </authorList>
    </citation>
    <scope>NUCLEOTIDE SEQUENCE [LARGE SCALE GENOMIC DNA]</scope>
    <source>
        <strain evidence="4">CHR27</strain>
    </source>
</reference>
<evidence type="ECO:0000313" key="4">
    <source>
        <dbReference type="Proteomes" id="UP000290958"/>
    </source>
</evidence>
<protein>
    <recommendedName>
        <fullName evidence="5">YtxH domain-containing protein</fullName>
    </recommendedName>
</protein>
<dbReference type="AlphaFoldDB" id="A0A4Q1KFW3"/>